<comment type="caution">
    <text evidence="3">The sequence shown here is derived from an EMBL/GenBank/DDBJ whole genome shotgun (WGS) entry which is preliminary data.</text>
</comment>
<evidence type="ECO:0000256" key="1">
    <source>
        <dbReference type="SAM" id="MobiDB-lite"/>
    </source>
</evidence>
<evidence type="ECO:0000256" key="2">
    <source>
        <dbReference type="SAM" id="SignalP"/>
    </source>
</evidence>
<evidence type="ECO:0000313" key="3">
    <source>
        <dbReference type="EMBL" id="KAG7459503.1"/>
    </source>
</evidence>
<keyword evidence="2" id="KW-0732">Signal</keyword>
<dbReference type="EMBL" id="JAFDVH010000019">
    <property type="protein sequence ID" value="KAG7459503.1"/>
    <property type="molecule type" value="Genomic_DNA"/>
</dbReference>
<organism evidence="3 4">
    <name type="scientific">Megalops atlanticus</name>
    <name type="common">Tarpon</name>
    <name type="synonym">Clupea gigantea</name>
    <dbReference type="NCBI Taxonomy" id="7932"/>
    <lineage>
        <taxon>Eukaryota</taxon>
        <taxon>Metazoa</taxon>
        <taxon>Chordata</taxon>
        <taxon>Craniata</taxon>
        <taxon>Vertebrata</taxon>
        <taxon>Euteleostomi</taxon>
        <taxon>Actinopterygii</taxon>
        <taxon>Neopterygii</taxon>
        <taxon>Teleostei</taxon>
        <taxon>Elopiformes</taxon>
        <taxon>Megalopidae</taxon>
        <taxon>Megalops</taxon>
    </lineage>
</organism>
<keyword evidence="4" id="KW-1185">Reference proteome</keyword>
<feature type="signal peptide" evidence="2">
    <location>
        <begin position="1"/>
        <end position="32"/>
    </location>
</feature>
<dbReference type="PANTHER" id="PTHR41693:SF3">
    <property type="entry name" value="SI:CH211-76L23.4"/>
    <property type="match status" value="1"/>
</dbReference>
<name>A0A9D3SWX0_MEGAT</name>
<dbReference type="AlphaFoldDB" id="A0A9D3SWX0"/>
<gene>
    <name evidence="3" type="ORF">MATL_G00211230</name>
</gene>
<dbReference type="OrthoDB" id="9901503at2759"/>
<dbReference type="PANTHER" id="PTHR41693">
    <property type="entry name" value="HEME-BINDING PROTEIN 1"/>
    <property type="match status" value="1"/>
</dbReference>
<reference evidence="3" key="1">
    <citation type="submission" date="2021-01" db="EMBL/GenBank/DDBJ databases">
        <authorList>
            <person name="Zahm M."/>
            <person name="Roques C."/>
            <person name="Cabau C."/>
            <person name="Klopp C."/>
            <person name="Donnadieu C."/>
            <person name="Jouanno E."/>
            <person name="Lampietro C."/>
            <person name="Louis A."/>
            <person name="Herpin A."/>
            <person name="Echchiki A."/>
            <person name="Berthelot C."/>
            <person name="Parey E."/>
            <person name="Roest-Crollius H."/>
            <person name="Braasch I."/>
            <person name="Postlethwait J."/>
            <person name="Bobe J."/>
            <person name="Montfort J."/>
            <person name="Bouchez O."/>
            <person name="Begum T."/>
            <person name="Mejri S."/>
            <person name="Adams A."/>
            <person name="Chen W.-J."/>
            <person name="Guiguen Y."/>
        </authorList>
    </citation>
    <scope>NUCLEOTIDE SEQUENCE</scope>
    <source>
        <strain evidence="3">YG-15Mar2019-1</strain>
        <tissue evidence="3">Brain</tissue>
    </source>
</reference>
<feature type="region of interest" description="Disordered" evidence="1">
    <location>
        <begin position="137"/>
        <end position="161"/>
    </location>
</feature>
<dbReference type="Proteomes" id="UP001046870">
    <property type="component" value="Chromosome 19"/>
</dbReference>
<evidence type="ECO:0000313" key="4">
    <source>
        <dbReference type="Proteomes" id="UP001046870"/>
    </source>
</evidence>
<accession>A0A9D3SWX0</accession>
<protein>
    <submittedName>
        <fullName evidence="3">Uncharacterized protein</fullName>
    </submittedName>
</protein>
<feature type="compositionally biased region" description="Low complexity" evidence="1">
    <location>
        <begin position="137"/>
        <end position="148"/>
    </location>
</feature>
<feature type="chain" id="PRO_5038564467" evidence="2">
    <location>
        <begin position="33"/>
        <end position="161"/>
    </location>
</feature>
<proteinExistence type="predicted"/>
<feature type="compositionally biased region" description="Basic residues" evidence="1">
    <location>
        <begin position="149"/>
        <end position="161"/>
    </location>
</feature>
<sequence length="161" mass="18070">MCIRARRSAAVGVMSFRLVLLVLAVGVVAVMGQRRRPATEEWNYRDGSEKVSMRGVANLTQVLDNWRFDILTQMKNMLQNDHQSLLPDYARIQPLSEALDDLFKEFNALKTHLGDLSEKFVAIETFIDEVKAEKAANPSANTNANATPVRRKIIKKKAPAS</sequence>